<name>A0A1Y1IBF0_KLENI</name>
<feature type="transmembrane region" description="Helical" evidence="6">
    <location>
        <begin position="157"/>
        <end position="175"/>
    </location>
</feature>
<keyword evidence="5 6" id="KW-0472">Membrane</keyword>
<evidence type="ECO:0000256" key="6">
    <source>
        <dbReference type="RuleBase" id="RU363053"/>
    </source>
</evidence>
<organism evidence="7 8">
    <name type="scientific">Klebsormidium nitens</name>
    <name type="common">Green alga</name>
    <name type="synonym">Ulothrix nitens</name>
    <dbReference type="NCBI Taxonomy" id="105231"/>
    <lineage>
        <taxon>Eukaryota</taxon>
        <taxon>Viridiplantae</taxon>
        <taxon>Streptophyta</taxon>
        <taxon>Klebsormidiophyceae</taxon>
        <taxon>Klebsormidiales</taxon>
        <taxon>Klebsormidiaceae</taxon>
        <taxon>Klebsormidium</taxon>
    </lineage>
</organism>
<dbReference type="PANTHER" id="PTHR11266:SF46">
    <property type="entry name" value="OS08G0566900 PROTEIN"/>
    <property type="match status" value="1"/>
</dbReference>
<evidence type="ECO:0000256" key="2">
    <source>
        <dbReference type="ARBA" id="ARBA00006824"/>
    </source>
</evidence>
<feature type="transmembrane region" description="Helical" evidence="6">
    <location>
        <begin position="92"/>
        <end position="113"/>
    </location>
</feature>
<feature type="transmembrane region" description="Helical" evidence="6">
    <location>
        <begin position="21"/>
        <end position="39"/>
    </location>
</feature>
<evidence type="ECO:0000256" key="5">
    <source>
        <dbReference type="ARBA" id="ARBA00023136"/>
    </source>
</evidence>
<dbReference type="GO" id="GO:0005737">
    <property type="term" value="C:cytoplasm"/>
    <property type="evidence" value="ECO:0000318"/>
    <property type="project" value="GO_Central"/>
</dbReference>
<dbReference type="Pfam" id="PF04117">
    <property type="entry name" value="Mpv17_PMP22"/>
    <property type="match status" value="1"/>
</dbReference>
<accession>A0A1Y1IBF0</accession>
<keyword evidence="3 6" id="KW-0812">Transmembrane</keyword>
<evidence type="ECO:0000256" key="1">
    <source>
        <dbReference type="ARBA" id="ARBA00004141"/>
    </source>
</evidence>
<proteinExistence type="inferred from homology"/>
<comment type="subcellular location">
    <subcellularLocation>
        <location evidence="1">Membrane</location>
        <topology evidence="1">Multi-pass membrane protein</topology>
    </subcellularLocation>
</comment>
<protein>
    <submittedName>
        <fullName evidence="7">Mpv17 / PMP22 family domain containing protein</fullName>
    </submittedName>
</protein>
<feature type="transmembrane region" description="Helical" evidence="6">
    <location>
        <begin position="54"/>
        <end position="71"/>
    </location>
</feature>
<keyword evidence="4 6" id="KW-1133">Transmembrane helix</keyword>
<dbReference type="OrthoDB" id="10267969at2759"/>
<keyword evidence="8" id="KW-1185">Reference proteome</keyword>
<evidence type="ECO:0000313" key="8">
    <source>
        <dbReference type="Proteomes" id="UP000054558"/>
    </source>
</evidence>
<dbReference type="EMBL" id="DF237215">
    <property type="protein sequence ID" value="GAQ86036.1"/>
    <property type="molecule type" value="Genomic_DNA"/>
</dbReference>
<comment type="similarity">
    <text evidence="2 6">Belongs to the peroxisomal membrane protein PXMP2/4 family.</text>
</comment>
<dbReference type="GO" id="GO:0016020">
    <property type="term" value="C:membrane"/>
    <property type="evidence" value="ECO:0007669"/>
    <property type="project" value="UniProtKB-SubCell"/>
</dbReference>
<evidence type="ECO:0000313" key="7">
    <source>
        <dbReference type="EMBL" id="GAQ86036.1"/>
    </source>
</evidence>
<gene>
    <name evidence="7" type="ORF">KFL_002660150</name>
</gene>
<evidence type="ECO:0000256" key="3">
    <source>
        <dbReference type="ARBA" id="ARBA00022692"/>
    </source>
</evidence>
<dbReference type="AlphaFoldDB" id="A0A1Y1IBF0"/>
<dbReference type="PANTHER" id="PTHR11266">
    <property type="entry name" value="PEROXISOMAL MEMBRANE PROTEIN 2, PXMP2 MPV17"/>
    <property type="match status" value="1"/>
</dbReference>
<dbReference type="Proteomes" id="UP000054558">
    <property type="component" value="Unassembled WGS sequence"/>
</dbReference>
<evidence type="ECO:0000256" key="4">
    <source>
        <dbReference type="ARBA" id="ARBA00022989"/>
    </source>
</evidence>
<reference evidence="7 8" key="1">
    <citation type="journal article" date="2014" name="Nat. Commun.">
        <title>Klebsormidium flaccidum genome reveals primary factors for plant terrestrial adaptation.</title>
        <authorList>
            <person name="Hori K."/>
            <person name="Maruyama F."/>
            <person name="Fujisawa T."/>
            <person name="Togashi T."/>
            <person name="Yamamoto N."/>
            <person name="Seo M."/>
            <person name="Sato S."/>
            <person name="Yamada T."/>
            <person name="Mori H."/>
            <person name="Tajima N."/>
            <person name="Moriyama T."/>
            <person name="Ikeuchi M."/>
            <person name="Watanabe M."/>
            <person name="Wada H."/>
            <person name="Kobayashi K."/>
            <person name="Saito M."/>
            <person name="Masuda T."/>
            <person name="Sasaki-Sekimoto Y."/>
            <person name="Mashiguchi K."/>
            <person name="Awai K."/>
            <person name="Shimojima M."/>
            <person name="Masuda S."/>
            <person name="Iwai M."/>
            <person name="Nobusawa T."/>
            <person name="Narise T."/>
            <person name="Kondo S."/>
            <person name="Saito H."/>
            <person name="Sato R."/>
            <person name="Murakawa M."/>
            <person name="Ihara Y."/>
            <person name="Oshima-Yamada Y."/>
            <person name="Ohtaka K."/>
            <person name="Satoh M."/>
            <person name="Sonobe K."/>
            <person name="Ishii M."/>
            <person name="Ohtani R."/>
            <person name="Kanamori-Sato M."/>
            <person name="Honoki R."/>
            <person name="Miyazaki D."/>
            <person name="Mochizuki H."/>
            <person name="Umetsu J."/>
            <person name="Higashi K."/>
            <person name="Shibata D."/>
            <person name="Kamiya Y."/>
            <person name="Sato N."/>
            <person name="Nakamura Y."/>
            <person name="Tabata S."/>
            <person name="Ida S."/>
            <person name="Kurokawa K."/>
            <person name="Ohta H."/>
        </authorList>
    </citation>
    <scope>NUCLEOTIDE SEQUENCE [LARGE SCALE GENOMIC DNA]</scope>
    <source>
        <strain evidence="7 8">NIES-2285</strain>
    </source>
</reference>
<dbReference type="OMA" id="KMAIYGA"/>
<dbReference type="InterPro" id="IPR007248">
    <property type="entry name" value="Mpv17_PMP22"/>
</dbReference>
<sequence>MGTLLVVAWQRYLHSLGKRPLITKAITSGTLAAVADVLAQKMGGAKHLQPKKSALMAVYGLCFGGPTYHFFHKIMDRVFGAKTDPSTVIQKVVVEQLTFGVMYNLAILTYRAYVVEGLTWAATKAKVRRDYWGVQKQGWKLWPLVAFINYSFLPPQLRVLFANVLSIFWVCFLIMRSKVATVKDR</sequence>
<dbReference type="STRING" id="105231.A0A1Y1IBF0"/>